<sequence>MVVIGDLDKLSKEEIEKLNKEIKTELTRDIEQFEAKKADEELERRKRLEELISSFRARDTITLEIEGVKIPIRRVLTSAQRKELFKLSRTYKEDAEDVGEDVYRFMASICKTAPWNDPATWRLLDEETGETPGIFARAMELLAKEYEAMQSFRSGKGSNPVGDVQSSGRPK</sequence>
<reference evidence="2" key="1">
    <citation type="submission" date="2020-03" db="EMBL/GenBank/DDBJ databases">
        <title>The deep terrestrial virosphere.</title>
        <authorList>
            <person name="Holmfeldt K."/>
            <person name="Nilsson E."/>
            <person name="Simone D."/>
            <person name="Lopez-Fernandez M."/>
            <person name="Wu X."/>
            <person name="de Brujin I."/>
            <person name="Lundin D."/>
            <person name="Andersson A."/>
            <person name="Bertilsson S."/>
            <person name="Dopson M."/>
        </authorList>
    </citation>
    <scope>NUCLEOTIDE SEQUENCE</scope>
    <source>
        <strain evidence="2">TM448A04350</strain>
    </source>
</reference>
<gene>
    <name evidence="2" type="ORF">TM448A04350_0004</name>
</gene>
<feature type="coiled-coil region" evidence="1">
    <location>
        <begin position="12"/>
        <end position="58"/>
    </location>
</feature>
<accession>A0A6H2A381</accession>
<dbReference type="AlphaFoldDB" id="A0A6H2A381"/>
<protein>
    <submittedName>
        <fullName evidence="2">Uncharacterized protein</fullName>
    </submittedName>
</protein>
<organism evidence="2">
    <name type="scientific">viral metagenome</name>
    <dbReference type="NCBI Taxonomy" id="1070528"/>
    <lineage>
        <taxon>unclassified sequences</taxon>
        <taxon>metagenomes</taxon>
        <taxon>organismal metagenomes</taxon>
    </lineage>
</organism>
<evidence type="ECO:0000313" key="2">
    <source>
        <dbReference type="EMBL" id="QJA54101.1"/>
    </source>
</evidence>
<dbReference type="EMBL" id="MT144477">
    <property type="protein sequence ID" value="QJA54101.1"/>
    <property type="molecule type" value="Genomic_DNA"/>
</dbReference>
<proteinExistence type="predicted"/>
<name>A0A6H2A381_9ZZZZ</name>
<evidence type="ECO:0000256" key="1">
    <source>
        <dbReference type="SAM" id="Coils"/>
    </source>
</evidence>
<keyword evidence="1" id="KW-0175">Coiled coil</keyword>